<dbReference type="Proteomes" id="UP000271098">
    <property type="component" value="Unassembled WGS sequence"/>
</dbReference>
<dbReference type="GO" id="GO:0005777">
    <property type="term" value="C:peroxisome"/>
    <property type="evidence" value="ECO:0007669"/>
    <property type="project" value="InterPro"/>
</dbReference>
<organism evidence="3 4">
    <name type="scientific">Gongylonema pulchrum</name>
    <dbReference type="NCBI Taxonomy" id="637853"/>
    <lineage>
        <taxon>Eukaryota</taxon>
        <taxon>Metazoa</taxon>
        <taxon>Ecdysozoa</taxon>
        <taxon>Nematoda</taxon>
        <taxon>Chromadorea</taxon>
        <taxon>Rhabditida</taxon>
        <taxon>Spirurina</taxon>
        <taxon>Spiruromorpha</taxon>
        <taxon>Spiruroidea</taxon>
        <taxon>Gongylonematidae</taxon>
        <taxon>Gongylonema</taxon>
    </lineage>
</organism>
<sequence>MSFGRAAVAGKGAVAAQLAAVIATRYSAVRKQFRTAAGEELPVIEYAMQQHRVFPLIATAVAHHIFYRKFVTICYKHFKNCFENEDDSEQRKQLCATSRELHVLGCSAKVILTETGVNALDEARLACGGHGFVY</sequence>
<dbReference type="GO" id="GO:0016402">
    <property type="term" value="F:pristanoyl-CoA oxidase activity"/>
    <property type="evidence" value="ECO:0007669"/>
    <property type="project" value="TreeGrafter"/>
</dbReference>
<dbReference type="SUPFAM" id="SSF47203">
    <property type="entry name" value="Acyl-CoA dehydrogenase C-terminal domain-like"/>
    <property type="match status" value="1"/>
</dbReference>
<evidence type="ECO:0000259" key="2">
    <source>
        <dbReference type="Pfam" id="PF22924"/>
    </source>
</evidence>
<evidence type="ECO:0000313" key="4">
    <source>
        <dbReference type="Proteomes" id="UP000271098"/>
    </source>
</evidence>
<evidence type="ECO:0000256" key="1">
    <source>
        <dbReference type="ARBA" id="ARBA00005189"/>
    </source>
</evidence>
<keyword evidence="4" id="KW-1185">Reference proteome</keyword>
<comment type="pathway">
    <text evidence="1">Lipid metabolism.</text>
</comment>
<proteinExistence type="predicted"/>
<dbReference type="InterPro" id="IPR012258">
    <property type="entry name" value="Acyl-CoA_oxidase"/>
</dbReference>
<dbReference type="GO" id="GO:0005504">
    <property type="term" value="F:fatty acid binding"/>
    <property type="evidence" value="ECO:0007669"/>
    <property type="project" value="TreeGrafter"/>
</dbReference>
<gene>
    <name evidence="3" type="ORF">GPUH_LOCUS4231</name>
</gene>
<dbReference type="AlphaFoldDB" id="A0A3P6PV33"/>
<accession>A0A3P6PV33</accession>
<evidence type="ECO:0000313" key="3">
    <source>
        <dbReference type="EMBL" id="VDK43476.1"/>
    </source>
</evidence>
<dbReference type="Gene3D" id="1.20.140.10">
    <property type="entry name" value="Butyryl-CoA Dehydrogenase, subunit A, domain 3"/>
    <property type="match status" value="1"/>
</dbReference>
<dbReference type="PANTHER" id="PTHR10909">
    <property type="entry name" value="ELECTRON TRANSPORT OXIDOREDUCTASE"/>
    <property type="match status" value="1"/>
</dbReference>
<dbReference type="OrthoDB" id="538336at2759"/>
<name>A0A3P6PV33_9BILA</name>
<dbReference type="InterPro" id="IPR055060">
    <property type="entry name" value="ACOX_C_alpha1"/>
</dbReference>
<dbReference type="GO" id="GO:0071949">
    <property type="term" value="F:FAD binding"/>
    <property type="evidence" value="ECO:0007669"/>
    <property type="project" value="InterPro"/>
</dbReference>
<feature type="domain" description="Acyl-CoA oxidase C-alpha1" evidence="2">
    <location>
        <begin position="1"/>
        <end position="133"/>
    </location>
</feature>
<dbReference type="Pfam" id="PF22924">
    <property type="entry name" value="ACOX_C_alpha1"/>
    <property type="match status" value="1"/>
</dbReference>
<reference evidence="3 4" key="1">
    <citation type="submission" date="2018-11" db="EMBL/GenBank/DDBJ databases">
        <authorList>
            <consortium name="Pathogen Informatics"/>
        </authorList>
    </citation>
    <scope>NUCLEOTIDE SEQUENCE [LARGE SCALE GENOMIC DNA]</scope>
</reference>
<dbReference type="PANTHER" id="PTHR10909:SF390">
    <property type="entry name" value="PEROXISOMAL ACYL-COENZYME A OXIDASE 3"/>
    <property type="match status" value="1"/>
</dbReference>
<protein>
    <recommendedName>
        <fullName evidence="2">Acyl-CoA oxidase C-alpha1 domain-containing protein</fullName>
    </recommendedName>
</protein>
<dbReference type="EMBL" id="UYRT01007795">
    <property type="protein sequence ID" value="VDK43476.1"/>
    <property type="molecule type" value="Genomic_DNA"/>
</dbReference>
<dbReference type="InterPro" id="IPR036250">
    <property type="entry name" value="AcylCo_DH-like_C"/>
</dbReference>
<dbReference type="GO" id="GO:0055088">
    <property type="term" value="P:lipid homeostasis"/>
    <property type="evidence" value="ECO:0007669"/>
    <property type="project" value="TreeGrafter"/>
</dbReference>
<dbReference type="GO" id="GO:0033540">
    <property type="term" value="P:fatty acid beta-oxidation using acyl-CoA oxidase"/>
    <property type="evidence" value="ECO:0007669"/>
    <property type="project" value="TreeGrafter"/>
</dbReference>